<keyword evidence="1 5" id="KW-0489">Methyltransferase</keyword>
<keyword evidence="6" id="KW-1185">Reference proteome</keyword>
<dbReference type="SUPFAM" id="SSF46785">
    <property type="entry name" value="Winged helix' DNA-binding domain"/>
    <property type="match status" value="1"/>
</dbReference>
<dbReference type="InterPro" id="IPR029063">
    <property type="entry name" value="SAM-dependent_MTases_sf"/>
</dbReference>
<dbReference type="PIRSF" id="PIRSF005739">
    <property type="entry name" value="O-mtase"/>
    <property type="match status" value="1"/>
</dbReference>
<dbReference type="CDD" id="cd02440">
    <property type="entry name" value="AdoMet_MTases"/>
    <property type="match status" value="1"/>
</dbReference>
<evidence type="ECO:0000313" key="5">
    <source>
        <dbReference type="EMBL" id="MFD1233241.1"/>
    </source>
</evidence>
<dbReference type="EMBL" id="JBHTMB010000054">
    <property type="protein sequence ID" value="MFD1233241.1"/>
    <property type="molecule type" value="Genomic_DNA"/>
</dbReference>
<evidence type="ECO:0000256" key="1">
    <source>
        <dbReference type="ARBA" id="ARBA00022603"/>
    </source>
</evidence>
<feature type="domain" description="O-methyltransferase C-terminal" evidence="4">
    <location>
        <begin position="156"/>
        <end position="309"/>
    </location>
</feature>
<dbReference type="InterPro" id="IPR001077">
    <property type="entry name" value="COMT_C"/>
</dbReference>
<dbReference type="Gene3D" id="1.10.287.1350">
    <property type="match status" value="1"/>
</dbReference>
<sequence>MHEATTELAGLADLVTPLALRAAVTLGLPAAIGSRSVALGALADELAVDPPALRRLVGFLAARGVVAVDPAGTVRLTAIGAPLAAAGSDWSTRLDWTGAGGYLDRRFAGGMLAVLRTGRRPGDPWAEIAADPALATSFDLLMTTRAAEWVPAVAGLDVWAGARCVVDVGGGRGHLLAALLTRWPDLRGVLVERPGPAAAAADALGPELAHRVDVVVGDFREALPPGGDRYVLAHVLHDWDDDTAATVLRRAADAATAPGARVLVVERLLDGPPGHRREVTHQDLRMLVLFGGHERTHAEFTALAATAGLRVCAALPTSSSRHVLVLQSC</sequence>
<dbReference type="InterPro" id="IPR016461">
    <property type="entry name" value="COMT-like"/>
</dbReference>
<dbReference type="Proteomes" id="UP001597182">
    <property type="component" value="Unassembled WGS sequence"/>
</dbReference>
<dbReference type="PANTHER" id="PTHR43712">
    <property type="entry name" value="PUTATIVE (AFU_ORTHOLOGUE AFUA_4G14580)-RELATED"/>
    <property type="match status" value="1"/>
</dbReference>
<dbReference type="PANTHER" id="PTHR43712:SF2">
    <property type="entry name" value="O-METHYLTRANSFERASE CICE"/>
    <property type="match status" value="1"/>
</dbReference>
<organism evidence="5 6">
    <name type="scientific">Pseudonocardia benzenivorans</name>
    <dbReference type="NCBI Taxonomy" id="228005"/>
    <lineage>
        <taxon>Bacteria</taxon>
        <taxon>Bacillati</taxon>
        <taxon>Actinomycetota</taxon>
        <taxon>Actinomycetes</taxon>
        <taxon>Pseudonocardiales</taxon>
        <taxon>Pseudonocardiaceae</taxon>
        <taxon>Pseudonocardia</taxon>
    </lineage>
</organism>
<dbReference type="SUPFAM" id="SSF53335">
    <property type="entry name" value="S-adenosyl-L-methionine-dependent methyltransferases"/>
    <property type="match status" value="1"/>
</dbReference>
<dbReference type="GO" id="GO:0032259">
    <property type="term" value="P:methylation"/>
    <property type="evidence" value="ECO:0007669"/>
    <property type="project" value="UniProtKB-KW"/>
</dbReference>
<evidence type="ECO:0000259" key="4">
    <source>
        <dbReference type="Pfam" id="PF00891"/>
    </source>
</evidence>
<proteinExistence type="predicted"/>
<comment type="caution">
    <text evidence="5">The sequence shown here is derived from an EMBL/GenBank/DDBJ whole genome shotgun (WGS) entry which is preliminary data.</text>
</comment>
<keyword evidence="2" id="KW-0808">Transferase</keyword>
<reference evidence="6" key="1">
    <citation type="journal article" date="2019" name="Int. J. Syst. Evol. Microbiol.">
        <title>The Global Catalogue of Microorganisms (GCM) 10K type strain sequencing project: providing services to taxonomists for standard genome sequencing and annotation.</title>
        <authorList>
            <consortium name="The Broad Institute Genomics Platform"/>
            <consortium name="The Broad Institute Genome Sequencing Center for Infectious Disease"/>
            <person name="Wu L."/>
            <person name="Ma J."/>
        </authorList>
    </citation>
    <scope>NUCLEOTIDE SEQUENCE [LARGE SCALE GENOMIC DNA]</scope>
    <source>
        <strain evidence="6">CCUG 49018</strain>
    </source>
</reference>
<keyword evidence="3" id="KW-0949">S-adenosyl-L-methionine</keyword>
<dbReference type="Gene3D" id="1.10.10.10">
    <property type="entry name" value="Winged helix-like DNA-binding domain superfamily/Winged helix DNA-binding domain"/>
    <property type="match status" value="1"/>
</dbReference>
<dbReference type="PROSITE" id="PS51683">
    <property type="entry name" value="SAM_OMT_II"/>
    <property type="match status" value="1"/>
</dbReference>
<dbReference type="InterPro" id="IPR036390">
    <property type="entry name" value="WH_DNA-bd_sf"/>
</dbReference>
<evidence type="ECO:0000256" key="3">
    <source>
        <dbReference type="ARBA" id="ARBA00022691"/>
    </source>
</evidence>
<dbReference type="RefSeq" id="WP_013673027.1">
    <property type="nucleotide sequence ID" value="NZ_BAABKS010000040.1"/>
</dbReference>
<dbReference type="Pfam" id="PF00891">
    <property type="entry name" value="Methyltransf_2"/>
    <property type="match status" value="1"/>
</dbReference>
<dbReference type="Gene3D" id="3.40.50.150">
    <property type="entry name" value="Vaccinia Virus protein VP39"/>
    <property type="match status" value="1"/>
</dbReference>
<accession>A0ABW3VEI2</accession>
<dbReference type="GO" id="GO:0008168">
    <property type="term" value="F:methyltransferase activity"/>
    <property type="evidence" value="ECO:0007669"/>
    <property type="project" value="UniProtKB-KW"/>
</dbReference>
<protein>
    <submittedName>
        <fullName evidence="5">Methyltransferase</fullName>
    </submittedName>
</protein>
<evidence type="ECO:0000256" key="2">
    <source>
        <dbReference type="ARBA" id="ARBA00022679"/>
    </source>
</evidence>
<gene>
    <name evidence="5" type="ORF">ACFQ34_08105</name>
</gene>
<name>A0ABW3VEI2_9PSEU</name>
<evidence type="ECO:0000313" key="6">
    <source>
        <dbReference type="Proteomes" id="UP001597182"/>
    </source>
</evidence>
<dbReference type="InterPro" id="IPR036388">
    <property type="entry name" value="WH-like_DNA-bd_sf"/>
</dbReference>